<sequence>MDALLLIDTDDTGFTSQEAIETLGGIVGRTRAVGGVLIFASTKEELADREDAEISVYGPDEEDLVLRSDNPDIFEGIEDLAAGLHDMAVDRIVIAGLDEDPGAVWASAMAGLVCNFDVIVLSDSVIDAEGVPVTWMAAAEEAGAMVKRTEDTWLRM</sequence>
<dbReference type="Gene3D" id="3.40.50.850">
    <property type="entry name" value="Isochorismatase-like"/>
    <property type="match status" value="1"/>
</dbReference>
<dbReference type="EMBL" id="BAAAAF010000001">
    <property type="protein sequence ID" value="GAA0034355.1"/>
    <property type="molecule type" value="Genomic_DNA"/>
</dbReference>
<organism evidence="1 2">
    <name type="scientific">Brevibacterium metallidurans</name>
    <dbReference type="NCBI Taxonomy" id="1482676"/>
    <lineage>
        <taxon>Bacteria</taxon>
        <taxon>Bacillati</taxon>
        <taxon>Actinomycetota</taxon>
        <taxon>Actinomycetes</taxon>
        <taxon>Micrococcales</taxon>
        <taxon>Brevibacteriaceae</taxon>
        <taxon>Brevibacterium</taxon>
    </lineage>
</organism>
<evidence type="ECO:0000313" key="2">
    <source>
        <dbReference type="Proteomes" id="UP001498238"/>
    </source>
</evidence>
<accession>A0ABN0SJV8</accession>
<evidence type="ECO:0008006" key="3">
    <source>
        <dbReference type="Google" id="ProtNLM"/>
    </source>
</evidence>
<proteinExistence type="predicted"/>
<evidence type="ECO:0000313" key="1">
    <source>
        <dbReference type="EMBL" id="GAA0034355.1"/>
    </source>
</evidence>
<keyword evidence="2" id="KW-1185">Reference proteome</keyword>
<dbReference type="RefSeq" id="WP_339391336.1">
    <property type="nucleotide sequence ID" value="NZ_BAAAAF010000001.1"/>
</dbReference>
<dbReference type="SUPFAM" id="SSF52499">
    <property type="entry name" value="Isochorismatase-like hydrolases"/>
    <property type="match status" value="1"/>
</dbReference>
<name>A0ABN0SJV8_9MICO</name>
<reference evidence="1 2" key="1">
    <citation type="submission" date="2024-01" db="EMBL/GenBank/DDBJ databases">
        <title>Characterization of antibiotic resistant novel bacterial strains and their environmental applications.</title>
        <authorList>
            <person name="Manzoor S."/>
            <person name="Abbas S."/>
            <person name="Arshad M."/>
            <person name="Ahmed I."/>
        </authorList>
    </citation>
    <scope>NUCLEOTIDE SEQUENCE [LARGE SCALE GENOMIC DNA]</scope>
    <source>
        <strain evidence="1 2">NCCP-602</strain>
    </source>
</reference>
<gene>
    <name evidence="1" type="ORF">NCCP602_03160</name>
</gene>
<protein>
    <recommendedName>
        <fullName evidence="3">Isochorismatase family protein</fullName>
    </recommendedName>
</protein>
<dbReference type="InterPro" id="IPR036380">
    <property type="entry name" value="Isochorismatase-like_sf"/>
</dbReference>
<comment type="caution">
    <text evidence="1">The sequence shown here is derived from an EMBL/GenBank/DDBJ whole genome shotgun (WGS) entry which is preliminary data.</text>
</comment>
<dbReference type="Proteomes" id="UP001498238">
    <property type="component" value="Unassembled WGS sequence"/>
</dbReference>